<comment type="caution">
    <text evidence="5">The sequence shown here is derived from an EMBL/GenBank/DDBJ whole genome shotgun (WGS) entry which is preliminary data.</text>
</comment>
<keyword evidence="6" id="KW-1185">Reference proteome</keyword>
<accession>A0A4R6RTT1</accession>
<evidence type="ECO:0000256" key="1">
    <source>
        <dbReference type="ARBA" id="ARBA00006534"/>
    </source>
</evidence>
<dbReference type="Pfam" id="PF03575">
    <property type="entry name" value="Peptidase_S51"/>
    <property type="match status" value="1"/>
</dbReference>
<dbReference type="GO" id="GO:0006508">
    <property type="term" value="P:proteolysis"/>
    <property type="evidence" value="ECO:0007669"/>
    <property type="project" value="UniProtKB-KW"/>
</dbReference>
<keyword evidence="2" id="KW-0645">Protease</keyword>
<comment type="similarity">
    <text evidence="1">Belongs to the peptidase S51 family.</text>
</comment>
<dbReference type="GO" id="GO:0008236">
    <property type="term" value="F:serine-type peptidase activity"/>
    <property type="evidence" value="ECO:0007669"/>
    <property type="project" value="UniProtKB-KW"/>
</dbReference>
<gene>
    <name evidence="5" type="ORF">EDF62_2848</name>
</gene>
<evidence type="ECO:0000313" key="5">
    <source>
        <dbReference type="EMBL" id="TDP90280.1"/>
    </source>
</evidence>
<dbReference type="Proteomes" id="UP000295601">
    <property type="component" value="Unassembled WGS sequence"/>
</dbReference>
<name>A0A4R6RTT1_9MICO</name>
<dbReference type="InterPro" id="IPR005320">
    <property type="entry name" value="Peptidase_S51"/>
</dbReference>
<keyword evidence="3" id="KW-0378">Hydrolase</keyword>
<dbReference type="EMBL" id="SNYA01000007">
    <property type="protein sequence ID" value="TDP90280.1"/>
    <property type="molecule type" value="Genomic_DNA"/>
</dbReference>
<dbReference type="RefSeq" id="WP_132202968.1">
    <property type="nucleotide sequence ID" value="NZ_JAOQNO010000001.1"/>
</dbReference>
<dbReference type="PANTHER" id="PTHR20842:SF0">
    <property type="entry name" value="ALPHA-ASPARTYL DIPEPTIDASE"/>
    <property type="match status" value="1"/>
</dbReference>
<evidence type="ECO:0000256" key="3">
    <source>
        <dbReference type="ARBA" id="ARBA00022801"/>
    </source>
</evidence>
<dbReference type="Gene3D" id="3.40.50.880">
    <property type="match status" value="1"/>
</dbReference>
<dbReference type="SUPFAM" id="SSF52317">
    <property type="entry name" value="Class I glutamine amidotransferase-like"/>
    <property type="match status" value="1"/>
</dbReference>
<dbReference type="InterPro" id="IPR029062">
    <property type="entry name" value="Class_I_gatase-like"/>
</dbReference>
<organism evidence="5 6">
    <name type="scientific">Leucobacter luti</name>
    <dbReference type="NCBI Taxonomy" id="340320"/>
    <lineage>
        <taxon>Bacteria</taxon>
        <taxon>Bacillati</taxon>
        <taxon>Actinomycetota</taxon>
        <taxon>Actinomycetes</taxon>
        <taxon>Micrococcales</taxon>
        <taxon>Microbacteriaceae</taxon>
        <taxon>Leucobacter</taxon>
    </lineage>
</organism>
<evidence type="ECO:0000256" key="4">
    <source>
        <dbReference type="ARBA" id="ARBA00022825"/>
    </source>
</evidence>
<dbReference type="PANTHER" id="PTHR20842">
    <property type="entry name" value="PROTEASE S51 ALPHA-ASPARTYL DIPEPTIDASE"/>
    <property type="match status" value="1"/>
</dbReference>
<keyword evidence="4" id="KW-0720">Serine protease</keyword>
<evidence type="ECO:0000313" key="6">
    <source>
        <dbReference type="Proteomes" id="UP000295601"/>
    </source>
</evidence>
<protein>
    <submittedName>
        <fullName evidence="5">Dipeptidase E</fullName>
    </submittedName>
</protein>
<reference evidence="5 6" key="1">
    <citation type="submission" date="2019-03" db="EMBL/GenBank/DDBJ databases">
        <title>Genomic analyses of the natural microbiome of Caenorhabditis elegans.</title>
        <authorList>
            <person name="Samuel B."/>
        </authorList>
    </citation>
    <scope>NUCLEOTIDE SEQUENCE [LARGE SCALE GENOMIC DNA]</scope>
    <source>
        <strain evidence="5 6">JUb18</strain>
    </source>
</reference>
<sequence>MNLLLLSISLGAVPEFLSECVGTLTRQLRLGYISDAAEGMPFAERELHGVRDLGHEVMEIRARDADADAFAAKLSTCDAVYVAGGETFVLLEALRSNGTGEVLAQRVRAGLPYIGCSAGSVIAGPSITPVEMLDDRTLAVGLTSDEGLGLIDRVIIPHADGKIPPYPIALIERIISTYGEQFPLLTLNDDQALRVGPTGARVIPSP</sequence>
<proteinExistence type="inferred from homology"/>
<dbReference type="OrthoDB" id="3373764at2"/>
<dbReference type="AlphaFoldDB" id="A0A4R6RTT1"/>
<evidence type="ECO:0000256" key="2">
    <source>
        <dbReference type="ARBA" id="ARBA00022670"/>
    </source>
</evidence>